<proteinExistence type="predicted"/>
<gene>
    <name evidence="2" type="primary">LOC101492576</name>
</gene>
<evidence type="ECO:0000313" key="2">
    <source>
        <dbReference type="RefSeq" id="XP_012567482.1"/>
    </source>
</evidence>
<reference evidence="2" key="2">
    <citation type="submission" date="2025-08" db="UniProtKB">
        <authorList>
            <consortium name="RefSeq"/>
        </authorList>
    </citation>
    <scope>IDENTIFICATION</scope>
    <source>
        <tissue evidence="2">Etiolated seedlings</tissue>
    </source>
</reference>
<dbReference type="GeneID" id="101492576"/>
<sequence>MLRKSKRVCFSPDVNEKPTIFPKDGCGKVLTNRKKIIETWTLRLHKDPILSPVRFLIKLGAKVASSTRAVSSTRRSCGKVSSSTLVRSHSLSNLTDSHRAKAVEDCIQFLHSSSSREAPS</sequence>
<dbReference type="OrthoDB" id="727341at2759"/>
<keyword evidence="1" id="KW-1185">Reference proteome</keyword>
<dbReference type="eggNOG" id="ENOG502S3WX">
    <property type="taxonomic scope" value="Eukaryota"/>
</dbReference>
<dbReference type="PANTHER" id="PTHR34355">
    <property type="entry name" value="JOSEPHIN-LIKE PROTEIN"/>
    <property type="match status" value="1"/>
</dbReference>
<dbReference type="KEGG" id="cam:101492576"/>
<dbReference type="PANTHER" id="PTHR34355:SF8">
    <property type="entry name" value="JOSEPHIN-LIKE PROTEIN"/>
    <property type="match status" value="1"/>
</dbReference>
<accession>A0A1S3DVG2</accession>
<dbReference type="Proteomes" id="UP000087171">
    <property type="component" value="Chromosome Ca1"/>
</dbReference>
<dbReference type="AlphaFoldDB" id="A0A1S3DVG2"/>
<evidence type="ECO:0000313" key="1">
    <source>
        <dbReference type="Proteomes" id="UP000087171"/>
    </source>
</evidence>
<reference evidence="1" key="1">
    <citation type="journal article" date="2013" name="Nat. Biotechnol.">
        <title>Draft genome sequence of chickpea (Cicer arietinum) provides a resource for trait improvement.</title>
        <authorList>
            <person name="Varshney R.K."/>
            <person name="Song C."/>
            <person name="Saxena R.K."/>
            <person name="Azam S."/>
            <person name="Yu S."/>
            <person name="Sharpe A.G."/>
            <person name="Cannon S."/>
            <person name="Baek J."/>
            <person name="Rosen B.D."/>
            <person name="Tar'an B."/>
            <person name="Millan T."/>
            <person name="Zhang X."/>
            <person name="Ramsay L.D."/>
            <person name="Iwata A."/>
            <person name="Wang Y."/>
            <person name="Nelson W."/>
            <person name="Farmer A.D."/>
            <person name="Gaur P.M."/>
            <person name="Soderlund C."/>
            <person name="Penmetsa R.V."/>
            <person name="Xu C."/>
            <person name="Bharti A.K."/>
            <person name="He W."/>
            <person name="Winter P."/>
            <person name="Zhao S."/>
            <person name="Hane J.K."/>
            <person name="Carrasquilla-Garcia N."/>
            <person name="Condie J.A."/>
            <person name="Upadhyaya H.D."/>
            <person name="Luo M.C."/>
            <person name="Thudi M."/>
            <person name="Gowda C.L."/>
            <person name="Singh N.P."/>
            <person name="Lichtenzveig J."/>
            <person name="Gali K.K."/>
            <person name="Rubio J."/>
            <person name="Nadarajan N."/>
            <person name="Dolezel J."/>
            <person name="Bansal K.C."/>
            <person name="Xu X."/>
            <person name="Edwards D."/>
            <person name="Zhang G."/>
            <person name="Kahl G."/>
            <person name="Gil J."/>
            <person name="Singh K.B."/>
            <person name="Datta S.K."/>
            <person name="Jackson S.A."/>
            <person name="Wang J."/>
            <person name="Cook D.R."/>
        </authorList>
    </citation>
    <scope>NUCLEOTIDE SEQUENCE [LARGE SCALE GENOMIC DNA]</scope>
    <source>
        <strain evidence="1">cv. CDC Frontier</strain>
    </source>
</reference>
<dbReference type="PaxDb" id="3827-XP_004485773.1"/>
<dbReference type="RefSeq" id="XP_012567482.1">
    <property type="nucleotide sequence ID" value="XM_012712028.1"/>
</dbReference>
<name>A0A1S3DVG2_CICAR</name>
<dbReference type="STRING" id="3827.A0A1S3DVG2"/>
<organism evidence="1 2">
    <name type="scientific">Cicer arietinum</name>
    <name type="common">Chickpea</name>
    <name type="synonym">Garbanzo</name>
    <dbReference type="NCBI Taxonomy" id="3827"/>
    <lineage>
        <taxon>Eukaryota</taxon>
        <taxon>Viridiplantae</taxon>
        <taxon>Streptophyta</taxon>
        <taxon>Embryophyta</taxon>
        <taxon>Tracheophyta</taxon>
        <taxon>Spermatophyta</taxon>
        <taxon>Magnoliopsida</taxon>
        <taxon>eudicotyledons</taxon>
        <taxon>Gunneridae</taxon>
        <taxon>Pentapetalae</taxon>
        <taxon>rosids</taxon>
        <taxon>fabids</taxon>
        <taxon>Fabales</taxon>
        <taxon>Fabaceae</taxon>
        <taxon>Papilionoideae</taxon>
        <taxon>50 kb inversion clade</taxon>
        <taxon>NPAAA clade</taxon>
        <taxon>Hologalegina</taxon>
        <taxon>IRL clade</taxon>
        <taxon>Cicereae</taxon>
        <taxon>Cicer</taxon>
    </lineage>
</organism>
<protein>
    <submittedName>
        <fullName evidence="2">Uncharacterized protein LOC101492576</fullName>
    </submittedName>
</protein>